<name>A0A1F8G166_9BACT</name>
<dbReference type="Pfam" id="PF03161">
    <property type="entry name" value="LAGLIDADG_2"/>
    <property type="match status" value="1"/>
</dbReference>
<dbReference type="InterPro" id="IPR027434">
    <property type="entry name" value="Homing_endonucl"/>
</dbReference>
<dbReference type="EMBL" id="MGKD01000023">
    <property type="protein sequence ID" value="OGN19095.1"/>
    <property type="molecule type" value="Genomic_DNA"/>
</dbReference>
<dbReference type="Gene3D" id="3.10.28.10">
    <property type="entry name" value="Homing endonucleases"/>
    <property type="match status" value="2"/>
</dbReference>
<dbReference type="InterPro" id="IPR004860">
    <property type="entry name" value="LAGLIDADG_dom"/>
</dbReference>
<reference evidence="2 3" key="1">
    <citation type="journal article" date="2016" name="Nat. Commun.">
        <title>Thousands of microbial genomes shed light on interconnected biogeochemical processes in an aquifer system.</title>
        <authorList>
            <person name="Anantharaman K."/>
            <person name="Brown C.T."/>
            <person name="Hug L.A."/>
            <person name="Sharon I."/>
            <person name="Castelle C.J."/>
            <person name="Probst A.J."/>
            <person name="Thomas B.C."/>
            <person name="Singh A."/>
            <person name="Wilkins M.J."/>
            <person name="Karaoz U."/>
            <person name="Brodie E.L."/>
            <person name="Williams K.H."/>
            <person name="Hubbard S.S."/>
            <person name="Banfield J.F."/>
        </authorList>
    </citation>
    <scope>NUCLEOTIDE SEQUENCE [LARGE SCALE GENOMIC DNA]</scope>
</reference>
<dbReference type="SUPFAM" id="SSF55608">
    <property type="entry name" value="Homing endonucleases"/>
    <property type="match status" value="1"/>
</dbReference>
<sequence>MRIIPREAGRITYLIKKSESFSPRQRDLIIGTLLGDGTLEKTRAGKNYCLKIQHSIKQSELVFWKYRQLQNFVLAPPKQQAVNQSLRFRTVSHHELKEFQEMFYPKGKKIAPINIEEMLNPFVLSVWFMDDGNKRIEYGKLQGFHLNTQSFSVKENERLKSAIYKNFGIKCFLQGNHGKIRLYVGAESRDAFRKLIGDLVIPSLQYKLVN</sequence>
<protein>
    <recommendedName>
        <fullName evidence="1">Homing endonuclease LAGLIDADG domain-containing protein</fullName>
    </recommendedName>
</protein>
<dbReference type="GO" id="GO:0004519">
    <property type="term" value="F:endonuclease activity"/>
    <property type="evidence" value="ECO:0007669"/>
    <property type="project" value="InterPro"/>
</dbReference>
<evidence type="ECO:0000313" key="3">
    <source>
        <dbReference type="Proteomes" id="UP000177478"/>
    </source>
</evidence>
<dbReference type="Proteomes" id="UP000177478">
    <property type="component" value="Unassembled WGS sequence"/>
</dbReference>
<proteinExistence type="predicted"/>
<organism evidence="2 3">
    <name type="scientific">Candidatus Yanofskybacteria bacterium RIFCSPHIGHO2_12_FULL_45_19b</name>
    <dbReference type="NCBI Taxonomy" id="1802689"/>
    <lineage>
        <taxon>Bacteria</taxon>
        <taxon>Candidatus Yanofskyibacteriota</taxon>
    </lineage>
</organism>
<evidence type="ECO:0000259" key="1">
    <source>
        <dbReference type="Pfam" id="PF03161"/>
    </source>
</evidence>
<evidence type="ECO:0000313" key="2">
    <source>
        <dbReference type="EMBL" id="OGN19095.1"/>
    </source>
</evidence>
<comment type="caution">
    <text evidence="2">The sequence shown here is derived from an EMBL/GenBank/DDBJ whole genome shotgun (WGS) entry which is preliminary data.</text>
</comment>
<gene>
    <name evidence="2" type="ORF">A3F25_00995</name>
</gene>
<accession>A0A1F8G166</accession>
<feature type="domain" description="Homing endonuclease LAGLIDADG" evidence="1">
    <location>
        <begin position="27"/>
        <end position="192"/>
    </location>
</feature>
<dbReference type="AlphaFoldDB" id="A0A1F8G166"/>